<sequence length="1138" mass="125455">MSTARDRDPEPPHLSFRTFVDSLRGDKDLVEVNDSVDPNLEAAAITRLICETNDKAPLFNNVLGARNGFFRILGAPAALRQSKTQRFGRIARHLALSPDSGPSTIMEKLLSVGSEKLVDPITVESGPVKENSIVGDDIDLTAIPAPMVHETDGGKYVGTYGMNVLAAPDGEWVNWSVNRTMIVGKRTMTGACYPPQHNWQIVNKWREIGQDAPWAMAFGVPPAAIIVAAMPIPDGVSEAGYVGALSGEPMKLVKCDTNDLYVPANAEIVFEGTISTTEQVPEGPYSEMHGVNFPGDSHMMPLFKVNKITYRNNAILPLSATGRLTDETQSLGGLVTAAEVLQLCRAADLPVLQASSPLISQCTWIAVQVDGQRLRAMKITPKELAELVANIVFKSKAGVPFHRIILVGEDIDVHDDADVMWAFSTRCRPGLDEYPYEDVKGFALIPYMAHGNGNPTKGGKMVCDALFPVEYTTGRNWINTSFRQDMRLTNIVLFGSVAYWAAAAPTESHALVERQAINVNGCWCCNTVIKPYGNFYGAGAGCKAGACGNRDHELCCTAAVLMPFIACREIPALFHEHPAQAEWMWDSAFNDIQDLFFLWAGRQRQEEVNLHSSASDGLEEREPFIVDREHVDQERFTPWIIRKSLRTWSDIREFIISEQGLGIFKCSLAYLLASLAVFVPMIGNLLGHQNGKHLVATITVYFHPARTQGSMYKALICASVAFIFAAVLSLSSMWVTILFQRKHDMIELGHAVVLVVFVAGGFGFIGWIKQRLSDPLVNVACSLASLASTIVITKEGAVQSGALSFDKISQVLRMVLLGVGISAAVSLSILPLSARKKFRGNLSTLTDTVTLMLMSITGSSLRGSDYELQKVEFINLSARHDKAFGQMKNIMEETKLEHYVAGTGLEYHLEKRLVCFMQDITHSLGGLRSAGALHFELLAPTRCTRPTQMSCPETDSSVPVTIGRPKLVSQPQSVSKSDVELYKAEKLQSAPKIQQDTPLNHSGDDFESIISRLEISMLSLASTLRDIFKEVSFGPAPDYRISINGGARPRIDEAVKIYRETRMSALCSLSHEREIMSLTQESKADLEEIFASCDYFSVSLLKLSEKLQQFLSVLEELQIEVDERPNEKSWTWTWVFLT</sequence>
<dbReference type="Proteomes" id="UP000177622">
    <property type="component" value="Unassembled WGS sequence"/>
</dbReference>
<dbReference type="Pfam" id="PF20695">
    <property type="entry name" value="UbiD_N"/>
    <property type="match status" value="1"/>
</dbReference>
<evidence type="ECO:0000256" key="2">
    <source>
        <dbReference type="SAM" id="Phobius"/>
    </source>
</evidence>
<gene>
    <name evidence="1" type="primary">FDC1</name>
    <name evidence="6" type="ORF">PENARI_c009G08560</name>
</gene>
<dbReference type="STRING" id="1835702.A0A1F5LI80"/>
<feature type="binding site" evidence="1">
    <location>
        <begin position="174"/>
        <end position="179"/>
    </location>
    <ligand>
        <name>prenylated FMN</name>
        <dbReference type="ChEBI" id="CHEBI:87746"/>
    </ligand>
</feature>
<dbReference type="AlphaFoldDB" id="A0A1F5LI80"/>
<dbReference type="NCBIfam" id="TIGR00148">
    <property type="entry name" value="UbiD family decarboxylase"/>
    <property type="match status" value="1"/>
</dbReference>
<feature type="binding site" evidence="1">
    <location>
        <position position="396"/>
    </location>
    <ligand>
        <name>prenylated FMN</name>
        <dbReference type="ChEBI" id="CHEBI:87746"/>
    </ligand>
</feature>
<dbReference type="InterPro" id="IPR002830">
    <property type="entry name" value="UbiD"/>
</dbReference>
<evidence type="ECO:0000259" key="4">
    <source>
        <dbReference type="Pfam" id="PF20695"/>
    </source>
</evidence>
<feature type="binding site" evidence="1">
    <location>
        <position position="238"/>
    </location>
    <ligand>
        <name>prenylated FMN</name>
        <dbReference type="ChEBI" id="CHEBI:87746"/>
    </ligand>
</feature>
<dbReference type="Pfam" id="PF01977">
    <property type="entry name" value="UbiD"/>
    <property type="match status" value="1"/>
</dbReference>
<comment type="cofactor">
    <cofactor evidence="1">
        <name>prenylated FMN</name>
        <dbReference type="ChEBI" id="CHEBI:87746"/>
    </cofactor>
    <text evidence="1">Binds 1 prenylated FMN per subunit.</text>
</comment>
<feature type="domain" description="3-octaprenyl-4-hydroxybenzoate carboxy-lyase-like Rift-related" evidence="3">
    <location>
        <begin position="124"/>
        <end position="323"/>
    </location>
</feature>
<dbReference type="GO" id="GO:0016831">
    <property type="term" value="F:carboxy-lyase activity"/>
    <property type="evidence" value="ECO:0007669"/>
    <property type="project" value="UniProtKB-UniRule"/>
</dbReference>
<name>A0A1F5LI80_PENAI</name>
<feature type="binding site" evidence="1">
    <location>
        <position position="174"/>
    </location>
    <ligand>
        <name>Mn(2+)</name>
        <dbReference type="ChEBI" id="CHEBI:29035"/>
    </ligand>
</feature>
<dbReference type="GO" id="GO:0046281">
    <property type="term" value="P:cinnamic acid catabolic process"/>
    <property type="evidence" value="ECO:0007669"/>
    <property type="project" value="UniProtKB-UniRule"/>
</dbReference>
<feature type="domain" description="3-octaprenyl-4-hydroxybenzoate carboxy-lyase-like C-terminal" evidence="5">
    <location>
        <begin position="330"/>
        <end position="465"/>
    </location>
</feature>
<proteinExistence type="inferred from homology"/>
<dbReference type="EMBL" id="LXJU01000009">
    <property type="protein sequence ID" value="OGE52776.1"/>
    <property type="molecule type" value="Genomic_DNA"/>
</dbReference>
<dbReference type="GO" id="GO:0005737">
    <property type="term" value="C:cytoplasm"/>
    <property type="evidence" value="ECO:0007669"/>
    <property type="project" value="UniProtKB-SubCell"/>
</dbReference>
<dbReference type="HAMAP" id="MF_01983">
    <property type="entry name" value="UbiD_FDC"/>
    <property type="match status" value="1"/>
</dbReference>
<evidence type="ECO:0000313" key="6">
    <source>
        <dbReference type="EMBL" id="OGE52776.1"/>
    </source>
</evidence>
<evidence type="ECO:0000259" key="3">
    <source>
        <dbReference type="Pfam" id="PF01977"/>
    </source>
</evidence>
<feature type="transmembrane region" description="Helical" evidence="2">
    <location>
        <begin position="748"/>
        <end position="768"/>
    </location>
</feature>
<comment type="catalytic activity">
    <reaction evidence="1">
        <text>(E)-4-coumarate + H(+) = 4-vinylphenol + CO2</text>
        <dbReference type="Rhea" id="RHEA:33227"/>
        <dbReference type="ChEBI" id="CHEBI:1883"/>
        <dbReference type="ChEBI" id="CHEBI:12876"/>
        <dbReference type="ChEBI" id="CHEBI:15378"/>
        <dbReference type="ChEBI" id="CHEBI:16526"/>
        <dbReference type="EC" id="4.1.1.102"/>
    </reaction>
</comment>
<comment type="function">
    <text evidence="1">Catalyzes the reversible decarboxylation of aromatic carboxylic acids like ferulic acid, p-coumaric acid or cinnamic acid, producing the corresponding vinyl derivatives 4-vinylphenol, 4-vinylguaiacol, and styrene, respectively, which play the role of aroma metabolites.</text>
</comment>
<keyword evidence="1" id="KW-0963">Cytoplasm</keyword>
<dbReference type="InterPro" id="IPR048304">
    <property type="entry name" value="UbiD_Rift_dom"/>
</dbReference>
<organism evidence="6 7">
    <name type="scientific">Penicillium arizonense</name>
    <dbReference type="NCBI Taxonomy" id="1835702"/>
    <lineage>
        <taxon>Eukaryota</taxon>
        <taxon>Fungi</taxon>
        <taxon>Dikarya</taxon>
        <taxon>Ascomycota</taxon>
        <taxon>Pezizomycotina</taxon>
        <taxon>Eurotiomycetes</taxon>
        <taxon>Eurotiomycetidae</taxon>
        <taxon>Eurotiales</taxon>
        <taxon>Aspergillaceae</taxon>
        <taxon>Penicillium</taxon>
    </lineage>
</organism>
<dbReference type="PANTHER" id="PTHR30108:SF17">
    <property type="entry name" value="FERULIC ACID DECARBOXYLASE 1"/>
    <property type="match status" value="1"/>
</dbReference>
<dbReference type="Pfam" id="PF20696">
    <property type="entry name" value="UbiD_C"/>
    <property type="match status" value="1"/>
</dbReference>
<feature type="transmembrane region" description="Helical" evidence="2">
    <location>
        <begin position="812"/>
        <end position="832"/>
    </location>
</feature>
<reference evidence="6 7" key="1">
    <citation type="journal article" date="2016" name="Sci. Rep.">
        <title>Penicillium arizonense, a new, genome sequenced fungal species, reveals a high chemical diversity in secreted metabolites.</title>
        <authorList>
            <person name="Grijseels S."/>
            <person name="Nielsen J.C."/>
            <person name="Randelovic M."/>
            <person name="Nielsen J."/>
            <person name="Nielsen K.F."/>
            <person name="Workman M."/>
            <person name="Frisvad J.C."/>
        </authorList>
    </citation>
    <scope>NUCLEOTIDE SEQUENCE [LARGE SCALE GENOMIC DNA]</scope>
    <source>
        <strain evidence="6 7">CBS 141311</strain>
    </source>
</reference>
<feature type="transmembrane region" description="Helical" evidence="2">
    <location>
        <begin position="668"/>
        <end position="686"/>
    </location>
</feature>
<keyword evidence="2" id="KW-0812">Transmembrane</keyword>
<keyword evidence="1" id="KW-0210">Decarboxylase</keyword>
<dbReference type="SUPFAM" id="SSF143968">
    <property type="entry name" value="UbiD C-terminal domain-like"/>
    <property type="match status" value="1"/>
</dbReference>
<dbReference type="OrthoDB" id="329835at2759"/>
<feature type="transmembrane region" description="Helical" evidence="2">
    <location>
        <begin position="714"/>
        <end position="736"/>
    </location>
</feature>
<dbReference type="InterPro" id="IPR049381">
    <property type="entry name" value="UbiD-like_C"/>
</dbReference>
<dbReference type="InterPro" id="IPR049383">
    <property type="entry name" value="UbiD-like_N"/>
</dbReference>
<protein>
    <recommendedName>
        <fullName evidence="1">Ferulic acid decarboxylase 1</fullName>
        <ecNumber evidence="1">4.1.1.102</ecNumber>
    </recommendedName>
    <alternativeName>
        <fullName evidence="1">Phenacrylate decarboxylase</fullName>
    </alternativeName>
</protein>
<keyword evidence="1" id="KW-0456">Lyase</keyword>
<feature type="binding site" evidence="1">
    <location>
        <position position="197"/>
    </location>
    <ligand>
        <name>Mn(2+)</name>
        <dbReference type="ChEBI" id="CHEBI:29035"/>
    </ligand>
</feature>
<feature type="active site" description="Proton donor" evidence="1">
    <location>
        <position position="287"/>
    </location>
</feature>
<evidence type="ECO:0000256" key="1">
    <source>
        <dbReference type="HAMAP-Rule" id="MF_03196"/>
    </source>
</evidence>
<keyword evidence="1" id="KW-0479">Metal-binding</keyword>
<dbReference type="InterPro" id="IPR032903">
    <property type="entry name" value="FDC-like"/>
</dbReference>
<comment type="subcellular location">
    <subcellularLocation>
        <location evidence="1">Cytoplasm</location>
    </subcellularLocation>
</comment>
<comment type="catalytic activity">
    <reaction evidence="1">
        <text>(E)-ferulate + H(+) = 2-methoxy-4-vinylphenol + CO2</text>
        <dbReference type="Rhea" id="RHEA:33807"/>
        <dbReference type="ChEBI" id="CHEBI:15378"/>
        <dbReference type="ChEBI" id="CHEBI:16526"/>
        <dbReference type="ChEBI" id="CHEBI:29749"/>
        <dbReference type="ChEBI" id="CHEBI:42438"/>
        <dbReference type="EC" id="4.1.1.102"/>
    </reaction>
</comment>
<feature type="domain" description="3-octaprenyl-4-hydroxybenzoate carboxy-lyase-like N-terminal" evidence="4">
    <location>
        <begin position="21"/>
        <end position="109"/>
    </location>
</feature>
<feature type="binding site" evidence="1">
    <location>
        <position position="238"/>
    </location>
    <ligand>
        <name>Mn(2+)</name>
        <dbReference type="ChEBI" id="CHEBI:29035"/>
    </ligand>
</feature>
<evidence type="ECO:0000259" key="5">
    <source>
        <dbReference type="Pfam" id="PF20696"/>
    </source>
</evidence>
<keyword evidence="2" id="KW-1133">Transmembrane helix</keyword>
<dbReference type="EC" id="4.1.1.102" evidence="1"/>
<comment type="caution">
    <text evidence="6">The sequence shown here is derived from an EMBL/GenBank/DDBJ whole genome shotgun (WGS) entry which is preliminary data.</text>
</comment>
<comment type="subunit">
    <text evidence="1">Homodimer. May form higher order oligomers.</text>
</comment>
<dbReference type="Gene3D" id="3.40.1670.10">
    <property type="entry name" value="UbiD C-terminal domain-like"/>
    <property type="match status" value="1"/>
</dbReference>
<keyword evidence="1" id="KW-0464">Manganese</keyword>
<keyword evidence="7" id="KW-1185">Reference proteome</keyword>
<dbReference type="GO" id="GO:0033494">
    <property type="term" value="P:ferulate metabolic process"/>
    <property type="evidence" value="ECO:0007669"/>
    <property type="project" value="UniProtKB-UniRule"/>
</dbReference>
<comment type="cofactor">
    <cofactor evidence="1">
        <name>Mn(2+)</name>
        <dbReference type="ChEBI" id="CHEBI:29035"/>
    </cofactor>
</comment>
<comment type="catalytic activity">
    <reaction evidence="1">
        <text>(E)-cinnamate + H(+) = styrene + CO2</text>
        <dbReference type="Rhea" id="RHEA:46920"/>
        <dbReference type="ChEBI" id="CHEBI:15378"/>
        <dbReference type="ChEBI" id="CHEBI:15669"/>
        <dbReference type="ChEBI" id="CHEBI:16526"/>
        <dbReference type="ChEBI" id="CHEBI:27452"/>
        <dbReference type="EC" id="4.1.1.102"/>
    </reaction>
</comment>
<comment type="similarity">
    <text evidence="1">Belongs to the UbiD family. UbiD-like/FDC subfamily.</text>
</comment>
<feature type="transmembrane region" description="Helical" evidence="2">
    <location>
        <begin position="775"/>
        <end position="792"/>
    </location>
</feature>
<feature type="binding site" evidence="1">
    <location>
        <begin position="196"/>
        <end position="197"/>
    </location>
    <ligand>
        <name>prenylated FMN</name>
        <dbReference type="ChEBI" id="CHEBI:87746"/>
    </ligand>
</feature>
<dbReference type="GO" id="GO:0046872">
    <property type="term" value="F:metal ion binding"/>
    <property type="evidence" value="ECO:0007669"/>
    <property type="project" value="UniProtKB-KW"/>
</dbReference>
<dbReference type="PANTHER" id="PTHR30108">
    <property type="entry name" value="3-OCTAPRENYL-4-HYDROXYBENZOATE CARBOXY-LYASE-RELATED"/>
    <property type="match status" value="1"/>
</dbReference>
<keyword evidence="2" id="KW-0472">Membrane</keyword>
<dbReference type="SUPFAM" id="SSF50475">
    <property type="entry name" value="FMN-binding split barrel"/>
    <property type="match status" value="1"/>
</dbReference>
<accession>A0A1F5LI80</accession>
<evidence type="ECO:0000313" key="7">
    <source>
        <dbReference type="Proteomes" id="UP000177622"/>
    </source>
</evidence>